<comment type="caution">
    <text evidence="1">The sequence shown here is derived from an EMBL/GenBank/DDBJ whole genome shotgun (WGS) entry which is preliminary data.</text>
</comment>
<keyword evidence="2" id="KW-1185">Reference proteome</keyword>
<organism evidence="1 2">
    <name type="scientific">Dysgonomonas termitidis</name>
    <dbReference type="NCBI Taxonomy" id="1516126"/>
    <lineage>
        <taxon>Bacteria</taxon>
        <taxon>Pseudomonadati</taxon>
        <taxon>Bacteroidota</taxon>
        <taxon>Bacteroidia</taxon>
        <taxon>Bacteroidales</taxon>
        <taxon>Dysgonomonadaceae</taxon>
        <taxon>Dysgonomonas</taxon>
    </lineage>
</organism>
<evidence type="ECO:0000313" key="1">
    <source>
        <dbReference type="EMBL" id="MFC4672686.1"/>
    </source>
</evidence>
<proteinExistence type="predicted"/>
<reference evidence="2" key="1">
    <citation type="journal article" date="2019" name="Int. J. Syst. Evol. Microbiol.">
        <title>The Global Catalogue of Microorganisms (GCM) 10K type strain sequencing project: providing services to taxonomists for standard genome sequencing and annotation.</title>
        <authorList>
            <consortium name="The Broad Institute Genomics Platform"/>
            <consortium name="The Broad Institute Genome Sequencing Center for Infectious Disease"/>
            <person name="Wu L."/>
            <person name="Ma J."/>
        </authorList>
    </citation>
    <scope>NUCLEOTIDE SEQUENCE [LARGE SCALE GENOMIC DNA]</scope>
    <source>
        <strain evidence="2">CCUG 66188</strain>
    </source>
</reference>
<dbReference type="Proteomes" id="UP001596023">
    <property type="component" value="Unassembled WGS sequence"/>
</dbReference>
<name>A0ABV9KRY5_9BACT</name>
<accession>A0ABV9KRY5</accession>
<evidence type="ECO:0000313" key="2">
    <source>
        <dbReference type="Proteomes" id="UP001596023"/>
    </source>
</evidence>
<gene>
    <name evidence="1" type="ORF">ACFO6W_03160</name>
</gene>
<dbReference type="RefSeq" id="WP_379993879.1">
    <property type="nucleotide sequence ID" value="NZ_JBHSGN010000024.1"/>
</dbReference>
<sequence>MKLELIYADGKPIGYNLVAEDNTDSKMLETVQNLHFLESNKQEKIQYAGVTLGNNAKTSRVMFMQRKYAILPDNDIIKQEIYKAILKKGVPV</sequence>
<protein>
    <submittedName>
        <fullName evidence="1">Uncharacterized protein</fullName>
    </submittedName>
</protein>
<dbReference type="EMBL" id="JBHSGN010000024">
    <property type="protein sequence ID" value="MFC4672686.1"/>
    <property type="molecule type" value="Genomic_DNA"/>
</dbReference>